<dbReference type="GO" id="GO:0004222">
    <property type="term" value="F:metalloendopeptidase activity"/>
    <property type="evidence" value="ECO:0007669"/>
    <property type="project" value="InterPro"/>
</dbReference>
<dbReference type="OrthoDB" id="2689427at2759"/>
<dbReference type="GeneID" id="19201838"/>
<evidence type="ECO:0000313" key="1">
    <source>
        <dbReference type="EMBL" id="EIW83508.1"/>
    </source>
</evidence>
<name>A0A5M3MWH7_CONPW</name>
<keyword evidence="2" id="KW-1185">Reference proteome</keyword>
<organism evidence="1 2">
    <name type="scientific">Coniophora puteana (strain RWD-64-598)</name>
    <name type="common">Brown rot fungus</name>
    <dbReference type="NCBI Taxonomy" id="741705"/>
    <lineage>
        <taxon>Eukaryota</taxon>
        <taxon>Fungi</taxon>
        <taxon>Dikarya</taxon>
        <taxon>Basidiomycota</taxon>
        <taxon>Agaricomycotina</taxon>
        <taxon>Agaricomycetes</taxon>
        <taxon>Agaricomycetidae</taxon>
        <taxon>Boletales</taxon>
        <taxon>Coniophorineae</taxon>
        <taxon>Coniophoraceae</taxon>
        <taxon>Coniophora</taxon>
    </lineage>
</organism>
<dbReference type="GO" id="GO:0006518">
    <property type="term" value="P:peptide metabolic process"/>
    <property type="evidence" value="ECO:0007669"/>
    <property type="project" value="TreeGrafter"/>
</dbReference>
<proteinExistence type="predicted"/>
<protein>
    <submittedName>
        <fullName evidence="1">Uncharacterized protein</fullName>
    </submittedName>
</protein>
<dbReference type="SUPFAM" id="SSF55486">
    <property type="entry name" value="Metalloproteases ('zincins'), catalytic domain"/>
    <property type="match status" value="1"/>
</dbReference>
<reference evidence="2" key="1">
    <citation type="journal article" date="2012" name="Science">
        <title>The Paleozoic origin of enzymatic lignin decomposition reconstructed from 31 fungal genomes.</title>
        <authorList>
            <person name="Floudas D."/>
            <person name="Binder M."/>
            <person name="Riley R."/>
            <person name="Barry K."/>
            <person name="Blanchette R.A."/>
            <person name="Henrissat B."/>
            <person name="Martinez A.T."/>
            <person name="Otillar R."/>
            <person name="Spatafora J.W."/>
            <person name="Yadav J.S."/>
            <person name="Aerts A."/>
            <person name="Benoit I."/>
            <person name="Boyd A."/>
            <person name="Carlson A."/>
            <person name="Copeland A."/>
            <person name="Coutinho P.M."/>
            <person name="de Vries R.P."/>
            <person name="Ferreira P."/>
            <person name="Findley K."/>
            <person name="Foster B."/>
            <person name="Gaskell J."/>
            <person name="Glotzer D."/>
            <person name="Gorecki P."/>
            <person name="Heitman J."/>
            <person name="Hesse C."/>
            <person name="Hori C."/>
            <person name="Igarashi K."/>
            <person name="Jurgens J.A."/>
            <person name="Kallen N."/>
            <person name="Kersten P."/>
            <person name="Kohler A."/>
            <person name="Kuees U."/>
            <person name="Kumar T.K.A."/>
            <person name="Kuo A."/>
            <person name="LaButti K."/>
            <person name="Larrondo L.F."/>
            <person name="Lindquist E."/>
            <person name="Ling A."/>
            <person name="Lombard V."/>
            <person name="Lucas S."/>
            <person name="Lundell T."/>
            <person name="Martin R."/>
            <person name="McLaughlin D.J."/>
            <person name="Morgenstern I."/>
            <person name="Morin E."/>
            <person name="Murat C."/>
            <person name="Nagy L.G."/>
            <person name="Nolan M."/>
            <person name="Ohm R.A."/>
            <person name="Patyshakuliyeva A."/>
            <person name="Rokas A."/>
            <person name="Ruiz-Duenas F.J."/>
            <person name="Sabat G."/>
            <person name="Salamov A."/>
            <person name="Samejima M."/>
            <person name="Schmutz J."/>
            <person name="Slot J.C."/>
            <person name="St John F."/>
            <person name="Stenlid J."/>
            <person name="Sun H."/>
            <person name="Sun S."/>
            <person name="Syed K."/>
            <person name="Tsang A."/>
            <person name="Wiebenga A."/>
            <person name="Young D."/>
            <person name="Pisabarro A."/>
            <person name="Eastwood D.C."/>
            <person name="Martin F."/>
            <person name="Cullen D."/>
            <person name="Grigoriev I.V."/>
            <person name="Hibbett D.S."/>
        </authorList>
    </citation>
    <scope>NUCLEOTIDE SEQUENCE [LARGE SCALE GENOMIC DNA]</scope>
    <source>
        <strain evidence="2">RWD-64-598 SS2</strain>
    </source>
</reference>
<dbReference type="Gene3D" id="1.20.1050.40">
    <property type="entry name" value="Endopeptidase. Chain P, domain 1"/>
    <property type="match status" value="1"/>
</dbReference>
<dbReference type="GO" id="GO:0006508">
    <property type="term" value="P:proteolysis"/>
    <property type="evidence" value="ECO:0007669"/>
    <property type="project" value="InterPro"/>
</dbReference>
<comment type="caution">
    <text evidence="1">The sequence shown here is derived from an EMBL/GenBank/DDBJ whole genome shotgun (WGS) entry which is preliminary data.</text>
</comment>
<evidence type="ECO:0000313" key="2">
    <source>
        <dbReference type="Proteomes" id="UP000053558"/>
    </source>
</evidence>
<accession>A0A5M3MWH7</accession>
<dbReference type="AlphaFoldDB" id="A0A5M3MWH7"/>
<dbReference type="EMBL" id="JH711576">
    <property type="protein sequence ID" value="EIW83508.1"/>
    <property type="molecule type" value="Genomic_DNA"/>
</dbReference>
<dbReference type="Proteomes" id="UP000053558">
    <property type="component" value="Unassembled WGS sequence"/>
</dbReference>
<dbReference type="KEGG" id="cput:CONPUDRAFT_143382"/>
<sequence>MANFEQVNGKIKLRVTTLNVEPLSGKRSGSHGLNDLPLPKVALASELPPPRWDHSPGEVVSIVKDAIAQKTKVNDQIAALPADECSFESIPLAEAEGALQAITESMRLYQEVAPEESLRKASVEATTLTDDFNVEDKMRLDVFRAKANAEKNIRESGKWDSLTTEDKRVVDRMVLEGKRAGLDLPDEEREKLAQLQKELSAVCSEFGHVSRDMQSDDFVPWYLDPL</sequence>
<dbReference type="InterPro" id="IPR045090">
    <property type="entry name" value="Pept_M3A_M3B"/>
</dbReference>
<gene>
    <name evidence="1" type="ORF">CONPUDRAFT_143382</name>
</gene>
<dbReference type="InterPro" id="IPR024080">
    <property type="entry name" value="Neurolysin/TOP_N"/>
</dbReference>
<dbReference type="RefSeq" id="XP_007767242.1">
    <property type="nucleotide sequence ID" value="XM_007769052.1"/>
</dbReference>
<dbReference type="PANTHER" id="PTHR11804">
    <property type="entry name" value="PROTEASE M3 THIMET OLIGOPEPTIDASE-RELATED"/>
    <property type="match status" value="1"/>
</dbReference>
<dbReference type="PANTHER" id="PTHR11804:SF84">
    <property type="entry name" value="SACCHAROLYSIN"/>
    <property type="match status" value="1"/>
</dbReference>